<evidence type="ECO:0000256" key="11">
    <source>
        <dbReference type="ARBA" id="ARBA00022984"/>
    </source>
</evidence>
<evidence type="ECO:0000256" key="4">
    <source>
        <dbReference type="ARBA" id="ARBA00022475"/>
    </source>
</evidence>
<evidence type="ECO:0000256" key="3">
    <source>
        <dbReference type="ARBA" id="ARBA00007739"/>
    </source>
</evidence>
<evidence type="ECO:0000259" key="19">
    <source>
        <dbReference type="Pfam" id="PF00912"/>
    </source>
</evidence>
<dbReference type="Gene3D" id="3.40.710.10">
    <property type="entry name" value="DD-peptidase/beta-lactamase superfamily"/>
    <property type="match status" value="1"/>
</dbReference>
<dbReference type="GO" id="GO:0008360">
    <property type="term" value="P:regulation of cell shape"/>
    <property type="evidence" value="ECO:0007669"/>
    <property type="project" value="UniProtKB-KW"/>
</dbReference>
<dbReference type="GO" id="GO:0005886">
    <property type="term" value="C:plasma membrane"/>
    <property type="evidence" value="ECO:0007669"/>
    <property type="project" value="UniProtKB-SubCell"/>
</dbReference>
<keyword evidence="4" id="KW-1003">Cell membrane</keyword>
<dbReference type="PANTHER" id="PTHR32282">
    <property type="entry name" value="BINDING PROTEIN TRANSPEPTIDASE, PUTATIVE-RELATED"/>
    <property type="match status" value="1"/>
</dbReference>
<evidence type="ECO:0000256" key="5">
    <source>
        <dbReference type="ARBA" id="ARBA00022645"/>
    </source>
</evidence>
<dbReference type="InterPro" id="IPR012338">
    <property type="entry name" value="Beta-lactam/transpept-like"/>
</dbReference>
<dbReference type="EMBL" id="LQYG01000056">
    <property type="protein sequence ID" value="KYC62161.1"/>
    <property type="molecule type" value="Genomic_DNA"/>
</dbReference>
<dbReference type="InterPro" id="IPR036950">
    <property type="entry name" value="PBP_transglycosylase"/>
</dbReference>
<evidence type="ECO:0000256" key="7">
    <source>
        <dbReference type="ARBA" id="ARBA00022676"/>
    </source>
</evidence>
<evidence type="ECO:0000313" key="20">
    <source>
        <dbReference type="EMBL" id="KYC62161.1"/>
    </source>
</evidence>
<dbReference type="Proteomes" id="UP000075288">
    <property type="component" value="Unassembled WGS sequence"/>
</dbReference>
<keyword evidence="7 20" id="KW-0328">Glycosyltransferase</keyword>
<comment type="catalytic activity">
    <reaction evidence="15">
        <text>Preferential cleavage: (Ac)2-L-Lys-D-Ala-|-D-Ala. Also transpeptidation of peptidyl-alanyl moieties that are N-acyl substituents of D-alanine.</text>
        <dbReference type="EC" id="3.4.16.4"/>
    </reaction>
</comment>
<evidence type="ECO:0000256" key="14">
    <source>
        <dbReference type="ARBA" id="ARBA00023316"/>
    </source>
</evidence>
<keyword evidence="8 20" id="KW-0808">Transferase</keyword>
<dbReference type="PANTHER" id="PTHR32282:SF11">
    <property type="entry name" value="PENICILLIN-BINDING PROTEIN 1B"/>
    <property type="match status" value="1"/>
</dbReference>
<dbReference type="SUPFAM" id="SSF53955">
    <property type="entry name" value="Lysozyme-like"/>
    <property type="match status" value="1"/>
</dbReference>
<evidence type="ECO:0000256" key="15">
    <source>
        <dbReference type="ARBA" id="ARBA00034000"/>
    </source>
</evidence>
<keyword evidence="11" id="KW-0573">Peptidoglycan synthesis</keyword>
<keyword evidence="17" id="KW-0812">Transmembrane</keyword>
<organism evidence="20 21">
    <name type="scientific">Heyndrickxia coagulans</name>
    <name type="common">Weizmannia coagulans</name>
    <dbReference type="NCBI Taxonomy" id="1398"/>
    <lineage>
        <taxon>Bacteria</taxon>
        <taxon>Bacillati</taxon>
        <taxon>Bacillota</taxon>
        <taxon>Bacilli</taxon>
        <taxon>Bacillales</taxon>
        <taxon>Bacillaceae</taxon>
        <taxon>Heyndrickxia</taxon>
    </lineage>
</organism>
<gene>
    <name evidence="20" type="ORF">B4098_1392</name>
</gene>
<dbReference type="EC" id="2.4.1.129" evidence="20"/>
<evidence type="ECO:0000256" key="2">
    <source>
        <dbReference type="ARBA" id="ARBA00007090"/>
    </source>
</evidence>
<dbReference type="SUPFAM" id="SSF56601">
    <property type="entry name" value="beta-lactamase/transpeptidase-like"/>
    <property type="match status" value="1"/>
</dbReference>
<dbReference type="PATRIC" id="fig|1398.26.peg.3283"/>
<dbReference type="Pfam" id="PF00905">
    <property type="entry name" value="Transpeptidase"/>
    <property type="match status" value="1"/>
</dbReference>
<evidence type="ECO:0000256" key="16">
    <source>
        <dbReference type="ARBA" id="ARBA00049902"/>
    </source>
</evidence>
<feature type="domain" description="Glycosyl transferase family 51" evidence="19">
    <location>
        <begin position="65"/>
        <end position="240"/>
    </location>
</feature>
<keyword evidence="14" id="KW-0961">Cell wall biogenesis/degradation</keyword>
<comment type="subcellular location">
    <subcellularLocation>
        <location evidence="1">Cell membrane</location>
    </subcellularLocation>
</comment>
<comment type="similarity">
    <text evidence="2">In the C-terminal section; belongs to the transpeptidase family.</text>
</comment>
<evidence type="ECO:0000259" key="18">
    <source>
        <dbReference type="Pfam" id="PF00905"/>
    </source>
</evidence>
<dbReference type="InterPro" id="IPR001460">
    <property type="entry name" value="PCN-bd_Tpept"/>
</dbReference>
<keyword evidence="13" id="KW-0511">Multifunctional enzyme</keyword>
<protein>
    <submittedName>
        <fullName evidence="20">Multimodular transpeptidase-transglycosylase</fullName>
        <ecNumber evidence="20">2.4.1.129</ecNumber>
    </submittedName>
</protein>
<evidence type="ECO:0000256" key="12">
    <source>
        <dbReference type="ARBA" id="ARBA00023136"/>
    </source>
</evidence>
<dbReference type="InterPro" id="IPR050396">
    <property type="entry name" value="Glycosyltr_51/Transpeptidase"/>
</dbReference>
<evidence type="ECO:0000256" key="13">
    <source>
        <dbReference type="ARBA" id="ARBA00023268"/>
    </source>
</evidence>
<dbReference type="GO" id="GO:0008658">
    <property type="term" value="F:penicillin binding"/>
    <property type="evidence" value="ECO:0007669"/>
    <property type="project" value="InterPro"/>
</dbReference>
<sequence>MRMMETQTTPKIRKAKWGLRLILFALITFAILLSALTAAVYLYAKILGPPPLSVPQSTLYYAQNGKQIGESNSGQQRYWVPLDGISENAIDATISIEDRNFYHHHGFDYRRMAGAVAADMKAMGKVQGASTITQQYARNLFLTLDKTWERKLKEAFYTVRLESSYSKDRILEGYLNTINYGHGKYGIEAASRYYFGKSAKQLTLAEAAMLAGIPNGPGVYSPVISPEKAKKRQLAVLQSMVKNGYITKKQAAAAANETVKIMQKADPDTNRIAPYFQDLVKKQLKTKLGFDDRTIALGGLKVYTTLDVKQQKIAEETVKEIIPASSQIQLGFAAINPKNGFVTALTGGRDYAESSFNRATQATRQPGSTMKPLLYYAALNHGFTPATMLKSEPTVFRPGGSSYRPHNFNSQYANRDITMMQALAVSDNIYAVKTHLLLGQDVLVQTAKQFGLTTPMEKVPSLALGTSGVHLLDMVNAYSLLANGGTQNGPVFITKVEDYKGRVLYAYDKHEKKRVLDKAAAFVTSQMMTGMFDKRLNGYARVTGASIVKNLTRPYAGKSGSTNTDSWMIGFSPQLVSGVWVGYDNGQEITLAADKMYAKKIWARFMEKALDGRPVTEFKPPKGVTGVEIDPATGKIATANCPVARLTYFISGTEPAEPCSKHPAAGENELYPKKHRNWLEKLFPFF</sequence>
<accession>A0A150JYH1</accession>
<reference evidence="20 21" key="1">
    <citation type="submission" date="2016-01" db="EMBL/GenBank/DDBJ databases">
        <title>Genome Sequences of Twelve Sporeforming Bacillus Species Isolated from Foods.</title>
        <authorList>
            <person name="Berendsen E.M."/>
            <person name="Wells-Bennik M.H."/>
            <person name="Krawcyk A.O."/>
            <person name="De Jong A."/>
            <person name="Holsappel S."/>
            <person name="Eijlander R.T."/>
            <person name="Kuipers O.P."/>
        </authorList>
    </citation>
    <scope>NUCLEOTIDE SEQUENCE [LARGE SCALE GENOMIC DNA]</scope>
    <source>
        <strain evidence="20 21">B4098</strain>
    </source>
</reference>
<evidence type="ECO:0000256" key="6">
    <source>
        <dbReference type="ARBA" id="ARBA00022670"/>
    </source>
</evidence>
<name>A0A150JYH1_HEYCO</name>
<proteinExistence type="inferred from homology"/>
<comment type="caution">
    <text evidence="20">The sequence shown here is derived from an EMBL/GenBank/DDBJ whole genome shotgun (WGS) entry which is preliminary data.</text>
</comment>
<evidence type="ECO:0000256" key="9">
    <source>
        <dbReference type="ARBA" id="ARBA00022801"/>
    </source>
</evidence>
<dbReference type="AlphaFoldDB" id="A0A150JYH1"/>
<dbReference type="GO" id="GO:0071555">
    <property type="term" value="P:cell wall organization"/>
    <property type="evidence" value="ECO:0007669"/>
    <property type="project" value="UniProtKB-KW"/>
</dbReference>
<dbReference type="GO" id="GO:0009002">
    <property type="term" value="F:serine-type D-Ala-D-Ala carboxypeptidase activity"/>
    <property type="evidence" value="ECO:0007669"/>
    <property type="project" value="UniProtKB-EC"/>
</dbReference>
<dbReference type="Pfam" id="PF00912">
    <property type="entry name" value="Transgly"/>
    <property type="match status" value="1"/>
</dbReference>
<dbReference type="GO" id="GO:0006508">
    <property type="term" value="P:proteolysis"/>
    <property type="evidence" value="ECO:0007669"/>
    <property type="project" value="UniProtKB-KW"/>
</dbReference>
<evidence type="ECO:0000313" key="21">
    <source>
        <dbReference type="Proteomes" id="UP000075288"/>
    </source>
</evidence>
<dbReference type="GO" id="GO:0009252">
    <property type="term" value="P:peptidoglycan biosynthetic process"/>
    <property type="evidence" value="ECO:0007669"/>
    <property type="project" value="UniProtKB-KW"/>
</dbReference>
<dbReference type="InterPro" id="IPR001264">
    <property type="entry name" value="Glyco_trans_51"/>
</dbReference>
<dbReference type="InterPro" id="IPR023346">
    <property type="entry name" value="Lysozyme-like_dom_sf"/>
</dbReference>
<feature type="transmembrane region" description="Helical" evidence="17">
    <location>
        <begin position="21"/>
        <end position="44"/>
    </location>
</feature>
<evidence type="ECO:0000256" key="1">
    <source>
        <dbReference type="ARBA" id="ARBA00004236"/>
    </source>
</evidence>
<dbReference type="GO" id="GO:0030288">
    <property type="term" value="C:outer membrane-bounded periplasmic space"/>
    <property type="evidence" value="ECO:0007669"/>
    <property type="project" value="TreeGrafter"/>
</dbReference>
<keyword evidence="9" id="KW-0378">Hydrolase</keyword>
<comment type="catalytic activity">
    <reaction evidence="16">
        <text>[GlcNAc-(1-&gt;4)-Mur2Ac(oyl-L-Ala-gamma-D-Glu-L-Lys-D-Ala-D-Ala)](n)-di-trans,octa-cis-undecaprenyl diphosphate + beta-D-GlcNAc-(1-&gt;4)-Mur2Ac(oyl-L-Ala-gamma-D-Glu-L-Lys-D-Ala-D-Ala)-di-trans,octa-cis-undecaprenyl diphosphate = [GlcNAc-(1-&gt;4)-Mur2Ac(oyl-L-Ala-gamma-D-Glu-L-Lys-D-Ala-D-Ala)](n+1)-di-trans,octa-cis-undecaprenyl diphosphate + di-trans,octa-cis-undecaprenyl diphosphate + H(+)</text>
        <dbReference type="Rhea" id="RHEA:23708"/>
        <dbReference type="Rhea" id="RHEA-COMP:9602"/>
        <dbReference type="Rhea" id="RHEA-COMP:9603"/>
        <dbReference type="ChEBI" id="CHEBI:15378"/>
        <dbReference type="ChEBI" id="CHEBI:58405"/>
        <dbReference type="ChEBI" id="CHEBI:60033"/>
        <dbReference type="ChEBI" id="CHEBI:78435"/>
        <dbReference type="EC" id="2.4.99.28"/>
    </reaction>
</comment>
<dbReference type="NCBIfam" id="TIGR02074">
    <property type="entry name" value="PBP_1a_fam"/>
    <property type="match status" value="1"/>
</dbReference>
<keyword evidence="17" id="KW-1133">Transmembrane helix</keyword>
<keyword evidence="10" id="KW-0133">Cell shape</keyword>
<evidence type="ECO:0000256" key="8">
    <source>
        <dbReference type="ARBA" id="ARBA00022679"/>
    </source>
</evidence>
<comment type="similarity">
    <text evidence="3">In the N-terminal section; belongs to the glycosyltransferase 51 family.</text>
</comment>
<evidence type="ECO:0000256" key="17">
    <source>
        <dbReference type="SAM" id="Phobius"/>
    </source>
</evidence>
<keyword evidence="5" id="KW-0121">Carboxypeptidase</keyword>
<dbReference type="GO" id="GO:0008955">
    <property type="term" value="F:peptidoglycan glycosyltransferase activity"/>
    <property type="evidence" value="ECO:0007669"/>
    <property type="project" value="UniProtKB-EC"/>
</dbReference>
<feature type="domain" description="Penicillin-binding protein transpeptidase" evidence="18">
    <location>
        <begin position="332"/>
        <end position="606"/>
    </location>
</feature>
<evidence type="ECO:0000256" key="10">
    <source>
        <dbReference type="ARBA" id="ARBA00022960"/>
    </source>
</evidence>
<dbReference type="FunFam" id="1.10.3810.10:FF:000001">
    <property type="entry name" value="Penicillin-binding protein 1A"/>
    <property type="match status" value="1"/>
</dbReference>
<keyword evidence="6" id="KW-0645">Protease</keyword>
<dbReference type="Gene3D" id="1.10.3810.10">
    <property type="entry name" value="Biosynthetic peptidoglycan transglycosylase-like"/>
    <property type="match status" value="1"/>
</dbReference>
<keyword evidence="12 17" id="KW-0472">Membrane</keyword>